<dbReference type="EMBL" id="CP032337">
    <property type="protein sequence ID" value="QCO07471.1"/>
    <property type="molecule type" value="Genomic_DNA"/>
</dbReference>
<name>A0A4D8QE03_AZOBR</name>
<reference evidence="1 2" key="1">
    <citation type="submission" date="2018-09" db="EMBL/GenBank/DDBJ databases">
        <title>Whole genome based analysis of evolution and adaptive divergence in Indian and Brazilian strains of Azospirillum brasilense.</title>
        <authorList>
            <person name="Singh C."/>
            <person name="Tripathi A.K."/>
        </authorList>
    </citation>
    <scope>NUCLEOTIDE SEQUENCE [LARGE SCALE GENOMIC DNA]</scope>
    <source>
        <strain evidence="1 2">MTCC4036</strain>
        <plasmid evidence="1 2">p7</plasmid>
    </source>
</reference>
<gene>
    <name evidence="1" type="ORF">D3867_36930</name>
</gene>
<accession>A0A4D8QE03</accession>
<evidence type="ECO:0000313" key="1">
    <source>
        <dbReference type="EMBL" id="QCO07471.1"/>
    </source>
</evidence>
<keyword evidence="1" id="KW-0614">Plasmid</keyword>
<proteinExistence type="predicted"/>
<dbReference type="SUPFAM" id="SSF52540">
    <property type="entry name" value="P-loop containing nucleoside triphosphate hydrolases"/>
    <property type="match status" value="1"/>
</dbReference>
<geneLocation type="plasmid" evidence="1 2">
    <name>p7</name>
</geneLocation>
<protein>
    <submittedName>
        <fullName evidence="1">Uncharacterized protein</fullName>
    </submittedName>
</protein>
<dbReference type="Proteomes" id="UP000298596">
    <property type="component" value="Plasmid p7"/>
</dbReference>
<dbReference type="Gene3D" id="3.40.50.300">
    <property type="entry name" value="P-loop containing nucleotide triphosphate hydrolases"/>
    <property type="match status" value="1"/>
</dbReference>
<dbReference type="InterPro" id="IPR027417">
    <property type="entry name" value="P-loop_NTPase"/>
</dbReference>
<dbReference type="AlphaFoldDB" id="A0A4D8QE03"/>
<sequence length="330" mass="36502">MGIDDLLPGQLTTGRALKDALDLLGMSVKDFHDELVAATSDGEKPVARSTVTRWLGDTSPVPAAVKLWMRDRLLVMADRSRGLRIDESIIIPILGTGGVGKTPIALKLAHVARLWGLDAVYLDAVDELANEGWMKIAGVANPRLVLKRRDRLRTTIQAITDKPRIIVIDTPVGSFFDTYQNDKAFEEDLLTLAHHVVIVADASRVRTALKIAEHIRPEETDWRILLCDRHAFVDQIADAVAEGRAAGARFAPEFLRAPDHVADRDMLNALRSDANALGERQDFLALSALLDEFLQERGVSMADSDMPIGMDSLRSITRFEDLVDELNDRL</sequence>
<organism evidence="1 2">
    <name type="scientific">Azospirillum brasilense</name>
    <dbReference type="NCBI Taxonomy" id="192"/>
    <lineage>
        <taxon>Bacteria</taxon>
        <taxon>Pseudomonadati</taxon>
        <taxon>Pseudomonadota</taxon>
        <taxon>Alphaproteobacteria</taxon>
        <taxon>Rhodospirillales</taxon>
        <taxon>Azospirillaceae</taxon>
        <taxon>Azospirillum</taxon>
    </lineage>
</organism>
<evidence type="ECO:0000313" key="2">
    <source>
        <dbReference type="Proteomes" id="UP000298596"/>
    </source>
</evidence>